<evidence type="ECO:0000313" key="3">
    <source>
        <dbReference type="Proteomes" id="UP001589858"/>
    </source>
</evidence>
<comment type="caution">
    <text evidence="2">The sequence shown here is derived from an EMBL/GenBank/DDBJ whole genome shotgun (WGS) entry which is preliminary data.</text>
</comment>
<dbReference type="EMBL" id="JBHLTM010000076">
    <property type="protein sequence ID" value="MFC0686847.1"/>
    <property type="molecule type" value="Genomic_DNA"/>
</dbReference>
<proteinExistence type="predicted"/>
<keyword evidence="3" id="KW-1185">Reference proteome</keyword>
<feature type="compositionally biased region" description="Basic and acidic residues" evidence="1">
    <location>
        <begin position="1"/>
        <end position="10"/>
    </location>
</feature>
<organism evidence="2 3">
    <name type="scientific">Novosphingobium clariflavum</name>
    <dbReference type="NCBI Taxonomy" id="2029884"/>
    <lineage>
        <taxon>Bacteria</taxon>
        <taxon>Pseudomonadati</taxon>
        <taxon>Pseudomonadota</taxon>
        <taxon>Alphaproteobacteria</taxon>
        <taxon>Sphingomonadales</taxon>
        <taxon>Sphingomonadaceae</taxon>
        <taxon>Novosphingobium</taxon>
    </lineage>
</organism>
<reference evidence="2 3" key="1">
    <citation type="submission" date="2024-09" db="EMBL/GenBank/DDBJ databases">
        <authorList>
            <person name="Sun Q."/>
            <person name="Mori K."/>
        </authorList>
    </citation>
    <scope>NUCLEOTIDE SEQUENCE [LARGE SCALE GENOMIC DNA]</scope>
    <source>
        <strain evidence="2 3">CICC 11035S</strain>
    </source>
</reference>
<sequence>MAAAPDHHEEAEGDAVPDDAAKRINRLGMDDPERSQAIIDRDMLPGFWAGDFGPGILRRELRKASPQSPVRSTDRFASARNRAMSAPR</sequence>
<feature type="region of interest" description="Disordered" evidence="1">
    <location>
        <begin position="60"/>
        <end position="88"/>
    </location>
</feature>
<name>A0ABV6SDV9_9SPHN</name>
<evidence type="ECO:0000256" key="1">
    <source>
        <dbReference type="SAM" id="MobiDB-lite"/>
    </source>
</evidence>
<evidence type="ECO:0000313" key="2">
    <source>
        <dbReference type="EMBL" id="MFC0686847.1"/>
    </source>
</evidence>
<dbReference type="Proteomes" id="UP001589858">
    <property type="component" value="Unassembled WGS sequence"/>
</dbReference>
<protein>
    <submittedName>
        <fullName evidence="2">Uncharacterized protein</fullName>
    </submittedName>
</protein>
<accession>A0ABV6SDV9</accession>
<dbReference type="RefSeq" id="WP_267223511.1">
    <property type="nucleotide sequence ID" value="NZ_JAPCWC010000023.1"/>
</dbReference>
<gene>
    <name evidence="2" type="ORF">ACFFF8_19875</name>
</gene>
<feature type="region of interest" description="Disordered" evidence="1">
    <location>
        <begin position="1"/>
        <end position="33"/>
    </location>
</feature>